<protein>
    <submittedName>
        <fullName evidence="1">Uncharacterized protein</fullName>
    </submittedName>
</protein>
<sequence length="59" mass="6709">MHEKEPVGNGGRFFFCASEKLSGGTIFGDDTQIVLKSRKIINCNNYKNFTIIDKKFRHG</sequence>
<proteinExistence type="predicted"/>
<keyword evidence="2" id="KW-1185">Reference proteome</keyword>
<dbReference type="Proteomes" id="UP000017090">
    <property type="component" value="Unassembled WGS sequence"/>
</dbReference>
<reference evidence="1 2" key="1">
    <citation type="submission" date="2013-09" db="EMBL/GenBank/DDBJ databases">
        <authorList>
            <person name="Durkin A.S."/>
            <person name="Haft D.R."/>
            <person name="McCorrison J."/>
            <person name="Torralba M."/>
            <person name="Gillis M."/>
            <person name="Haft D.H."/>
            <person name="Methe B."/>
            <person name="Sutton G."/>
            <person name="Nelson K.E."/>
        </authorList>
    </citation>
    <scope>NUCLEOTIDE SEQUENCE [LARGE SCALE GENOMIC DNA]</scope>
    <source>
        <strain evidence="1 2">BV3C16-1</strain>
    </source>
</reference>
<evidence type="ECO:0000313" key="2">
    <source>
        <dbReference type="Proteomes" id="UP000017090"/>
    </source>
</evidence>
<dbReference type="AlphaFoldDB" id="U7UHM6"/>
<name>U7UHM6_9FIRM</name>
<dbReference type="EMBL" id="AWXA01000043">
    <property type="protein sequence ID" value="ERT58394.1"/>
    <property type="molecule type" value="Genomic_DNA"/>
</dbReference>
<evidence type="ECO:0000313" key="1">
    <source>
        <dbReference type="EMBL" id="ERT58394.1"/>
    </source>
</evidence>
<dbReference type="STRING" id="1111454.HMPREF1250_1099"/>
<gene>
    <name evidence="1" type="ORF">HMPREF1250_1099</name>
</gene>
<organism evidence="1 2">
    <name type="scientific">Megasphaera vaginalis</name>
    <name type="common">ex Srinivasan et al. 2021</name>
    <dbReference type="NCBI Taxonomy" id="1111454"/>
    <lineage>
        <taxon>Bacteria</taxon>
        <taxon>Bacillati</taxon>
        <taxon>Bacillota</taxon>
        <taxon>Negativicutes</taxon>
        <taxon>Veillonellales</taxon>
        <taxon>Veillonellaceae</taxon>
        <taxon>Megasphaera</taxon>
    </lineage>
</organism>
<comment type="caution">
    <text evidence="1">The sequence shown here is derived from an EMBL/GenBank/DDBJ whole genome shotgun (WGS) entry which is preliminary data.</text>
</comment>
<accession>U7UHM6</accession>